<evidence type="ECO:0000256" key="10">
    <source>
        <dbReference type="ARBA" id="ARBA00031484"/>
    </source>
</evidence>
<comment type="subcellular location">
    <subcellularLocation>
        <location evidence="1">Cell inner membrane</location>
        <topology evidence="1">Single-pass type II membrane protein</topology>
        <orientation evidence="1">Periplasmic side</orientation>
    </subcellularLocation>
</comment>
<evidence type="ECO:0000256" key="2">
    <source>
        <dbReference type="ARBA" id="ARBA00018370"/>
    </source>
</evidence>
<evidence type="ECO:0000256" key="9">
    <source>
        <dbReference type="ARBA" id="ARBA00030642"/>
    </source>
</evidence>
<gene>
    <name evidence="17" type="ORF">RZS28_16865</name>
</gene>
<dbReference type="Proteomes" id="UP001626536">
    <property type="component" value="Chromosome"/>
</dbReference>
<feature type="transmembrane region" description="Helical" evidence="15">
    <location>
        <begin position="12"/>
        <end position="35"/>
    </location>
</feature>
<evidence type="ECO:0000256" key="12">
    <source>
        <dbReference type="ARBA" id="ARBA00040743"/>
    </source>
</evidence>
<keyword evidence="6 15" id="KW-1133">Transmembrane helix</keyword>
<evidence type="ECO:0000256" key="13">
    <source>
        <dbReference type="ARBA" id="ARBA00042775"/>
    </source>
</evidence>
<evidence type="ECO:0000259" key="16">
    <source>
        <dbReference type="PROSITE" id="PS50198"/>
    </source>
</evidence>
<evidence type="ECO:0000313" key="18">
    <source>
        <dbReference type="Proteomes" id="UP001626536"/>
    </source>
</evidence>
<dbReference type="Pfam" id="PF13624">
    <property type="entry name" value="SurA_N_3"/>
    <property type="match status" value="1"/>
</dbReference>
<keyword evidence="8" id="KW-0143">Chaperone</keyword>
<dbReference type="PANTHER" id="PTHR47529:SF1">
    <property type="entry name" value="PERIPLASMIC CHAPERONE PPID"/>
    <property type="match status" value="1"/>
</dbReference>
<dbReference type="RefSeq" id="WP_407338885.1">
    <property type="nucleotide sequence ID" value="NZ_CP136862.1"/>
</dbReference>
<dbReference type="Pfam" id="PF13145">
    <property type="entry name" value="Rotamase_2"/>
    <property type="match status" value="1"/>
</dbReference>
<comment type="similarity">
    <text evidence="11">Belongs to the PpiD chaperone family.</text>
</comment>
<dbReference type="PROSITE" id="PS50198">
    <property type="entry name" value="PPIC_PPIASE_2"/>
    <property type="match status" value="1"/>
</dbReference>
<name>A0ABZ0HSB0_9HYPH</name>
<dbReference type="SUPFAM" id="SSF54534">
    <property type="entry name" value="FKBP-like"/>
    <property type="match status" value="1"/>
</dbReference>
<sequence>MLEKLRAATQGWIGRSIMAIVMGLIILSFVIWGIGDIFRGFGANKLAQVGGVEITADAFHNAYQSQLQRLQRQLRRNVTNEEARQFGIDRQTLSRLIANAALDQQAGALNLAISDQEIAKAITNDPTFKGPGGRFDRVRFEEVLRDNGLNEKGFVREQRAFYLRQEITDGLTHGLQLPKAMLEAIHRYQTESRSVDYIVLPASAAGVVPTPSQDELKKYFDDREQNYSTSEYRGLVVLTLTPAEIAKPESVSDADAQKRYEEVKTERFGAPEKRAIEQILYADDSGAAEARAKLDSGKTFDDLLKEKNLTQKDASLGVVTRDGLVDKSVAAAAFALPEGQVSAPIKAQFGTVLLRVDKIIPTSVKPFSEVAADLKREIALQGARAEVARLHDAIEDQRASGKSLTEAAKSVGLEPRALAAVDKVGADLQGAPVADLPNAQALLKAVFASDIGVDNDTLRAGEGGYQWFEVANIDKARQKSFDEVKDEVEKSWRADETAKLLAAKSAELAKRLEAGESVAAIAAEGNLAIKHATNVKRSGAGAPSAQELTPPVVAQIFNVGLRGAGSARTEDGGRLLFQVTGAEVPAIDFSAPDLVAISAEVKNGLADDVLAQYLTKLEDDLGVKVNMQAFAAAAGASPDDY</sequence>
<protein>
    <recommendedName>
        <fullName evidence="2">Parvulin-like PPIase</fullName>
    </recommendedName>
    <alternativeName>
        <fullName evidence="9">Peptidyl-prolyl cis-trans isomerase plp</fullName>
    </alternativeName>
    <alternativeName>
        <fullName evidence="12">Periplasmic chaperone PpiD</fullName>
    </alternativeName>
    <alternativeName>
        <fullName evidence="13">Periplasmic folding chaperone</fullName>
    </alternativeName>
    <alternativeName>
        <fullName evidence="10">Rotamase plp</fullName>
    </alternativeName>
</protein>
<keyword evidence="18" id="KW-1185">Reference proteome</keyword>
<dbReference type="PANTHER" id="PTHR47529">
    <property type="entry name" value="PEPTIDYL-PROLYL CIS-TRANS ISOMERASE D"/>
    <property type="match status" value="1"/>
</dbReference>
<dbReference type="InterPro" id="IPR052029">
    <property type="entry name" value="PpiD_chaperone"/>
</dbReference>
<evidence type="ECO:0000256" key="8">
    <source>
        <dbReference type="ARBA" id="ARBA00023186"/>
    </source>
</evidence>
<dbReference type="EMBL" id="CP136862">
    <property type="protein sequence ID" value="WOJ89444.1"/>
    <property type="molecule type" value="Genomic_DNA"/>
</dbReference>
<proteinExistence type="inferred from homology"/>
<keyword evidence="14" id="KW-0413">Isomerase</keyword>
<keyword evidence="7 15" id="KW-0472">Membrane</keyword>
<evidence type="ECO:0000256" key="1">
    <source>
        <dbReference type="ARBA" id="ARBA00004382"/>
    </source>
</evidence>
<evidence type="ECO:0000256" key="11">
    <source>
        <dbReference type="ARBA" id="ARBA00038408"/>
    </source>
</evidence>
<keyword evidence="4" id="KW-0997">Cell inner membrane</keyword>
<dbReference type="InterPro" id="IPR027304">
    <property type="entry name" value="Trigger_fact/SurA_dom_sf"/>
</dbReference>
<evidence type="ECO:0000256" key="7">
    <source>
        <dbReference type="ARBA" id="ARBA00023136"/>
    </source>
</evidence>
<evidence type="ECO:0000256" key="3">
    <source>
        <dbReference type="ARBA" id="ARBA00022475"/>
    </source>
</evidence>
<evidence type="ECO:0000256" key="5">
    <source>
        <dbReference type="ARBA" id="ARBA00022692"/>
    </source>
</evidence>
<keyword evidence="3" id="KW-1003">Cell membrane</keyword>
<dbReference type="InterPro" id="IPR046357">
    <property type="entry name" value="PPIase_dom_sf"/>
</dbReference>
<feature type="domain" description="PpiC" evidence="16">
    <location>
        <begin position="271"/>
        <end position="358"/>
    </location>
</feature>
<accession>A0ABZ0HSB0</accession>
<evidence type="ECO:0000256" key="15">
    <source>
        <dbReference type="SAM" id="Phobius"/>
    </source>
</evidence>
<dbReference type="Gene3D" id="1.10.4030.10">
    <property type="entry name" value="Porin chaperone SurA, peptide-binding domain"/>
    <property type="match status" value="1"/>
</dbReference>
<organism evidence="17 18">
    <name type="scientific">Methylocapsa polymorpha</name>
    <dbReference type="NCBI Taxonomy" id="3080828"/>
    <lineage>
        <taxon>Bacteria</taxon>
        <taxon>Pseudomonadati</taxon>
        <taxon>Pseudomonadota</taxon>
        <taxon>Alphaproteobacteria</taxon>
        <taxon>Hyphomicrobiales</taxon>
        <taxon>Beijerinckiaceae</taxon>
        <taxon>Methylocapsa</taxon>
    </lineage>
</organism>
<evidence type="ECO:0000313" key="17">
    <source>
        <dbReference type="EMBL" id="WOJ89444.1"/>
    </source>
</evidence>
<evidence type="ECO:0000256" key="6">
    <source>
        <dbReference type="ARBA" id="ARBA00022989"/>
    </source>
</evidence>
<dbReference type="Gene3D" id="3.10.50.40">
    <property type="match status" value="1"/>
</dbReference>
<reference evidence="17 18" key="1">
    <citation type="submission" date="2023-10" db="EMBL/GenBank/DDBJ databases">
        <title>Novel methanotroph of the genus Methylocapsa from a subarctic wetland.</title>
        <authorList>
            <person name="Belova S.E."/>
            <person name="Oshkin I.Y."/>
            <person name="Miroshnikov K."/>
            <person name="Dedysh S.N."/>
        </authorList>
    </citation>
    <scope>NUCLEOTIDE SEQUENCE [LARGE SCALE GENOMIC DNA]</scope>
    <source>
        <strain evidence="17 18">RX1</strain>
    </source>
</reference>
<dbReference type="InterPro" id="IPR000297">
    <property type="entry name" value="PPIase_PpiC"/>
</dbReference>
<evidence type="ECO:0000256" key="14">
    <source>
        <dbReference type="PROSITE-ProRule" id="PRU00278"/>
    </source>
</evidence>
<keyword evidence="14" id="KW-0697">Rotamase</keyword>
<dbReference type="SUPFAM" id="SSF109998">
    <property type="entry name" value="Triger factor/SurA peptide-binding domain-like"/>
    <property type="match status" value="1"/>
</dbReference>
<keyword evidence="5 15" id="KW-0812">Transmembrane</keyword>
<evidence type="ECO:0000256" key="4">
    <source>
        <dbReference type="ARBA" id="ARBA00022519"/>
    </source>
</evidence>